<dbReference type="EMBL" id="FLRC01000055">
    <property type="protein sequence ID" value="SBT27696.1"/>
    <property type="molecule type" value="Genomic_DNA"/>
</dbReference>
<gene>
    <name evidence="2" type="ORF">ODI_00686</name>
    <name evidence="3" type="ORF">ODI_R1494</name>
</gene>
<reference evidence="2 4" key="1">
    <citation type="submission" date="2016-06" db="EMBL/GenBank/DDBJ databases">
        <authorList>
            <person name="Kjaerup R.B."/>
            <person name="Dalgaard T.S."/>
            <person name="Juul-Madsen H.R."/>
        </authorList>
    </citation>
    <scope>NUCLEOTIDE SEQUENCE [LARGE SCALE GENOMIC DNA]</scope>
    <source>
        <strain evidence="2">Orrdi1</strain>
    </source>
</reference>
<feature type="region of interest" description="Disordered" evidence="1">
    <location>
        <begin position="1"/>
        <end position="24"/>
    </location>
</feature>
<accession>A0A1C3K868</accession>
<proteinExistence type="predicted"/>
<protein>
    <submittedName>
        <fullName evidence="2">Uncharacterized protein</fullName>
    </submittedName>
</protein>
<evidence type="ECO:0000313" key="2">
    <source>
        <dbReference type="EMBL" id="SBT27696.1"/>
    </source>
</evidence>
<dbReference type="STRING" id="1851544.ODI_00686"/>
<sequence length="43" mass="4721">MGPLCPTNRRRPAANAGHEARGAEYRHASISSVRACIHNYQNS</sequence>
<evidence type="ECO:0000313" key="3">
    <source>
        <dbReference type="EMBL" id="SOE48530.1"/>
    </source>
</evidence>
<evidence type="ECO:0000313" key="4">
    <source>
        <dbReference type="Proteomes" id="UP000078558"/>
    </source>
</evidence>
<dbReference type="KEGG" id="odi:ODI_R1494"/>
<dbReference type="Proteomes" id="UP000078558">
    <property type="component" value="Chromosome I"/>
</dbReference>
<organism evidence="2 4">
    <name type="scientific">Orrella dioscoreae</name>
    <dbReference type="NCBI Taxonomy" id="1851544"/>
    <lineage>
        <taxon>Bacteria</taxon>
        <taxon>Pseudomonadati</taxon>
        <taxon>Pseudomonadota</taxon>
        <taxon>Betaproteobacteria</taxon>
        <taxon>Burkholderiales</taxon>
        <taxon>Alcaligenaceae</taxon>
        <taxon>Orrella</taxon>
    </lineage>
</organism>
<keyword evidence="4" id="KW-1185">Reference proteome</keyword>
<name>A0A1C3K868_9BURK</name>
<dbReference type="EMBL" id="LT907988">
    <property type="protein sequence ID" value="SOE48530.1"/>
    <property type="molecule type" value="Genomic_DNA"/>
</dbReference>
<evidence type="ECO:0000256" key="1">
    <source>
        <dbReference type="SAM" id="MobiDB-lite"/>
    </source>
</evidence>
<reference evidence="3 4" key="2">
    <citation type="submission" date="2017-08" db="EMBL/GenBank/DDBJ databases">
        <authorList>
            <person name="de Groot N.N."/>
        </authorList>
    </citation>
    <scope>NUCLEOTIDE SEQUENCE [LARGE SCALE GENOMIC DNA]</scope>
    <source>
        <strain evidence="3">Orrdi1</strain>
    </source>
</reference>
<dbReference type="AlphaFoldDB" id="A0A1C3K868"/>